<sequence length="67" mass="7869">MSSDCKEHARALLACMQESKCMQGGGKLRECLKTDEVHQCELQRRSYFECRRGQLDMRTRIRGPRSY</sequence>
<organism evidence="3 4">
    <name type="scientific">Tribonema minus</name>
    <dbReference type="NCBI Taxonomy" id="303371"/>
    <lineage>
        <taxon>Eukaryota</taxon>
        <taxon>Sar</taxon>
        <taxon>Stramenopiles</taxon>
        <taxon>Ochrophyta</taxon>
        <taxon>PX clade</taxon>
        <taxon>Xanthophyceae</taxon>
        <taxon>Tribonematales</taxon>
        <taxon>Tribonemataceae</taxon>
        <taxon>Tribonema</taxon>
    </lineage>
</organism>
<name>A0A835ZA98_9STRA</name>
<dbReference type="OrthoDB" id="282149at2759"/>
<dbReference type="GO" id="GO:0033617">
    <property type="term" value="P:mitochondrial respiratory chain complex IV assembly"/>
    <property type="evidence" value="ECO:0007669"/>
    <property type="project" value="TreeGrafter"/>
</dbReference>
<proteinExistence type="inferred from homology"/>
<comment type="caution">
    <text evidence="3">The sequence shown here is derived from an EMBL/GenBank/DDBJ whole genome shotgun (WGS) entry which is preliminary data.</text>
</comment>
<evidence type="ECO:0000313" key="3">
    <source>
        <dbReference type="EMBL" id="KAG5190637.1"/>
    </source>
</evidence>
<gene>
    <name evidence="3" type="ORF">JKP88DRAFT_232051</name>
</gene>
<dbReference type="AlphaFoldDB" id="A0A835ZA98"/>
<evidence type="ECO:0000256" key="2">
    <source>
        <dbReference type="ARBA" id="ARBA00023157"/>
    </source>
</evidence>
<reference evidence="3" key="1">
    <citation type="submission" date="2021-02" db="EMBL/GenBank/DDBJ databases">
        <title>First Annotated Genome of the Yellow-green Alga Tribonema minus.</title>
        <authorList>
            <person name="Mahan K.M."/>
        </authorList>
    </citation>
    <scope>NUCLEOTIDE SEQUENCE</scope>
    <source>
        <strain evidence="3">UTEX B ZZ1240</strain>
    </source>
</reference>
<evidence type="ECO:0000256" key="1">
    <source>
        <dbReference type="ARBA" id="ARBA00007785"/>
    </source>
</evidence>
<dbReference type="EMBL" id="JAFCMP010000031">
    <property type="protein sequence ID" value="KAG5190637.1"/>
    <property type="molecule type" value="Genomic_DNA"/>
</dbReference>
<dbReference type="GO" id="GO:0005739">
    <property type="term" value="C:mitochondrion"/>
    <property type="evidence" value="ECO:0007669"/>
    <property type="project" value="TreeGrafter"/>
</dbReference>
<evidence type="ECO:0000313" key="4">
    <source>
        <dbReference type="Proteomes" id="UP000664859"/>
    </source>
</evidence>
<accession>A0A835ZA98</accession>
<dbReference type="InterPro" id="IPR018793">
    <property type="entry name" value="Cyt_c_oxidase_assmbl_Pet191"/>
</dbReference>
<comment type="similarity">
    <text evidence="1">Belongs to the PET191 family.</text>
</comment>
<dbReference type="PROSITE" id="PS51808">
    <property type="entry name" value="CHCH"/>
    <property type="match status" value="1"/>
</dbReference>
<dbReference type="PANTHER" id="PTHR28627:SF1">
    <property type="entry name" value="CYTOCHROME C OXIDASE ASSEMBLY FACTOR 5"/>
    <property type="match status" value="1"/>
</dbReference>
<protein>
    <submittedName>
        <fullName evidence="3">Cytochrome c oxidase assembly protein PET191</fullName>
    </submittedName>
</protein>
<keyword evidence="4" id="KW-1185">Reference proteome</keyword>
<dbReference type="Pfam" id="PF10203">
    <property type="entry name" value="Pet191_N"/>
    <property type="match status" value="1"/>
</dbReference>
<dbReference type="Proteomes" id="UP000664859">
    <property type="component" value="Unassembled WGS sequence"/>
</dbReference>
<keyword evidence="2" id="KW-1015">Disulfide bond</keyword>
<dbReference type="PANTHER" id="PTHR28627">
    <property type="entry name" value="CYTOCHROME C OXIDASE ASSEMBLY FACTOR 5"/>
    <property type="match status" value="1"/>
</dbReference>